<dbReference type="Proteomes" id="UP000011087">
    <property type="component" value="Unassembled WGS sequence"/>
</dbReference>
<dbReference type="PANTHER" id="PTHR47959:SF8">
    <property type="entry name" value="RNA HELICASE"/>
    <property type="match status" value="1"/>
</dbReference>
<dbReference type="SUPFAM" id="SSF52540">
    <property type="entry name" value="P-loop containing nucleoside triphosphate hydrolases"/>
    <property type="match status" value="1"/>
</dbReference>
<keyword evidence="5 7" id="KW-0067">ATP-binding</keyword>
<dbReference type="KEGG" id="gtt:GUITHDRAFT_46749"/>
<dbReference type="GO" id="GO:0016787">
    <property type="term" value="F:hydrolase activity"/>
    <property type="evidence" value="ECO:0007669"/>
    <property type="project" value="UniProtKB-KW"/>
</dbReference>
<feature type="non-terminal residue" evidence="11">
    <location>
        <position position="385"/>
    </location>
</feature>
<name>L1J2M5_GUITC</name>
<dbReference type="GO" id="GO:0009507">
    <property type="term" value="C:chloroplast"/>
    <property type="evidence" value="ECO:0007669"/>
    <property type="project" value="UniProtKB-SubCell"/>
</dbReference>
<dbReference type="PROSITE" id="PS51195">
    <property type="entry name" value="Q_MOTIF"/>
    <property type="match status" value="1"/>
</dbReference>
<dbReference type="InterPro" id="IPR014001">
    <property type="entry name" value="Helicase_ATP-bd"/>
</dbReference>
<dbReference type="InterPro" id="IPR001650">
    <property type="entry name" value="Helicase_C-like"/>
</dbReference>
<dbReference type="eggNOG" id="KOG0337">
    <property type="taxonomic scope" value="Eukaryota"/>
</dbReference>
<dbReference type="Pfam" id="PF00271">
    <property type="entry name" value="Helicase_C"/>
    <property type="match status" value="1"/>
</dbReference>
<dbReference type="PROSITE" id="PS00039">
    <property type="entry name" value="DEAD_ATP_HELICASE"/>
    <property type="match status" value="1"/>
</dbReference>
<dbReference type="EnsemblProtists" id="EKX42577">
    <property type="protein sequence ID" value="EKX42577"/>
    <property type="gene ID" value="GUITHDRAFT_46749"/>
</dbReference>
<dbReference type="PaxDb" id="55529-EKX42577"/>
<dbReference type="RefSeq" id="XP_005829557.1">
    <property type="nucleotide sequence ID" value="XM_005829500.1"/>
</dbReference>
<feature type="short sequence motif" description="Q motif" evidence="6">
    <location>
        <begin position="6"/>
        <end position="34"/>
    </location>
</feature>
<reference evidence="13" key="2">
    <citation type="submission" date="2012-11" db="EMBL/GenBank/DDBJ databases">
        <authorList>
            <person name="Kuo A."/>
            <person name="Curtis B.A."/>
            <person name="Tanifuji G."/>
            <person name="Burki F."/>
            <person name="Gruber A."/>
            <person name="Irimia M."/>
            <person name="Maruyama S."/>
            <person name="Arias M.C."/>
            <person name="Ball S.G."/>
            <person name="Gile G.H."/>
            <person name="Hirakawa Y."/>
            <person name="Hopkins J.F."/>
            <person name="Rensing S.A."/>
            <person name="Schmutz J."/>
            <person name="Symeonidi A."/>
            <person name="Elias M."/>
            <person name="Eveleigh R.J."/>
            <person name="Herman E.K."/>
            <person name="Klute M.J."/>
            <person name="Nakayama T."/>
            <person name="Obornik M."/>
            <person name="Reyes-Prieto A."/>
            <person name="Armbrust E.V."/>
            <person name="Aves S.J."/>
            <person name="Beiko R.G."/>
            <person name="Coutinho P."/>
            <person name="Dacks J.B."/>
            <person name="Durnford D.G."/>
            <person name="Fast N.M."/>
            <person name="Green B.R."/>
            <person name="Grisdale C."/>
            <person name="Hempe F."/>
            <person name="Henrissat B."/>
            <person name="Hoppner M.P."/>
            <person name="Ishida K.-I."/>
            <person name="Kim E."/>
            <person name="Koreny L."/>
            <person name="Kroth P.G."/>
            <person name="Liu Y."/>
            <person name="Malik S.-B."/>
            <person name="Maier U.G."/>
            <person name="McRose D."/>
            <person name="Mock T."/>
            <person name="Neilson J.A."/>
            <person name="Onodera N.T."/>
            <person name="Poole A.M."/>
            <person name="Pritham E.J."/>
            <person name="Richards T.A."/>
            <person name="Rocap G."/>
            <person name="Roy S.W."/>
            <person name="Sarai C."/>
            <person name="Schaack S."/>
            <person name="Shirato S."/>
            <person name="Slamovits C.H."/>
            <person name="Spencer D.F."/>
            <person name="Suzuki S."/>
            <person name="Worden A.Z."/>
            <person name="Zauner S."/>
            <person name="Barry K."/>
            <person name="Bell C."/>
            <person name="Bharti A.K."/>
            <person name="Crow J.A."/>
            <person name="Grimwood J."/>
            <person name="Kramer R."/>
            <person name="Lindquist E."/>
            <person name="Lucas S."/>
            <person name="Salamov A."/>
            <person name="McFadden G.I."/>
            <person name="Lane C.E."/>
            <person name="Keeling P.J."/>
            <person name="Gray M.W."/>
            <person name="Grigoriev I.V."/>
            <person name="Archibald J.M."/>
        </authorList>
    </citation>
    <scope>NUCLEOTIDE SEQUENCE</scope>
    <source>
        <strain evidence="13">CCMP2712</strain>
    </source>
</reference>
<evidence type="ECO:0000313" key="12">
    <source>
        <dbReference type="EnsemblProtists" id="EKX42577"/>
    </source>
</evidence>
<evidence type="ECO:0000256" key="2">
    <source>
        <dbReference type="ARBA" id="ARBA00022741"/>
    </source>
</evidence>
<keyword evidence="13" id="KW-1185">Reference proteome</keyword>
<dbReference type="GO" id="GO:0003676">
    <property type="term" value="F:nucleic acid binding"/>
    <property type="evidence" value="ECO:0007669"/>
    <property type="project" value="InterPro"/>
</dbReference>
<accession>L1J2M5</accession>
<dbReference type="InterPro" id="IPR011545">
    <property type="entry name" value="DEAD/DEAH_box_helicase_dom"/>
</dbReference>
<dbReference type="GO" id="GO:0003724">
    <property type="term" value="F:RNA helicase activity"/>
    <property type="evidence" value="ECO:0007669"/>
    <property type="project" value="InterPro"/>
</dbReference>
<dbReference type="STRING" id="905079.L1J2M5"/>
<gene>
    <name evidence="11" type="ORF">GUITHDRAFT_46749</name>
</gene>
<dbReference type="HOGENOM" id="CLU_003041_1_3_1"/>
<dbReference type="InterPro" id="IPR027417">
    <property type="entry name" value="P-loop_NTPase"/>
</dbReference>
<evidence type="ECO:0000256" key="6">
    <source>
        <dbReference type="PROSITE-ProRule" id="PRU00552"/>
    </source>
</evidence>
<evidence type="ECO:0000256" key="7">
    <source>
        <dbReference type="RuleBase" id="RU000492"/>
    </source>
</evidence>
<feature type="domain" description="Helicase ATP-binding" evidence="8">
    <location>
        <begin position="37"/>
        <end position="215"/>
    </location>
</feature>
<keyword evidence="4 7" id="KW-0347">Helicase</keyword>
<evidence type="ECO:0000256" key="5">
    <source>
        <dbReference type="ARBA" id="ARBA00022840"/>
    </source>
</evidence>
<comment type="similarity">
    <text evidence="7">Belongs to the DEAD box helicase family.</text>
</comment>
<organism evidence="11">
    <name type="scientific">Guillardia theta (strain CCMP2712)</name>
    <name type="common">Cryptophyte</name>
    <dbReference type="NCBI Taxonomy" id="905079"/>
    <lineage>
        <taxon>Eukaryota</taxon>
        <taxon>Cryptophyceae</taxon>
        <taxon>Pyrenomonadales</taxon>
        <taxon>Geminigeraceae</taxon>
        <taxon>Guillardia</taxon>
    </lineage>
</organism>
<dbReference type="EMBL" id="JH993016">
    <property type="protein sequence ID" value="EKX42577.1"/>
    <property type="molecule type" value="Genomic_DNA"/>
</dbReference>
<dbReference type="Gene3D" id="3.40.50.300">
    <property type="entry name" value="P-loop containing nucleotide triphosphate hydrolases"/>
    <property type="match status" value="2"/>
</dbReference>
<dbReference type="GO" id="GO:0005829">
    <property type="term" value="C:cytosol"/>
    <property type="evidence" value="ECO:0007669"/>
    <property type="project" value="TreeGrafter"/>
</dbReference>
<evidence type="ECO:0000313" key="11">
    <source>
        <dbReference type="EMBL" id="EKX42577.1"/>
    </source>
</evidence>
<evidence type="ECO:0000259" key="10">
    <source>
        <dbReference type="PROSITE" id="PS51195"/>
    </source>
</evidence>
<evidence type="ECO:0000256" key="3">
    <source>
        <dbReference type="ARBA" id="ARBA00022801"/>
    </source>
</evidence>
<dbReference type="SMART" id="SM00487">
    <property type="entry name" value="DEXDc"/>
    <property type="match status" value="1"/>
</dbReference>
<dbReference type="SMART" id="SM00490">
    <property type="entry name" value="HELICc"/>
    <property type="match status" value="1"/>
</dbReference>
<evidence type="ECO:0000259" key="8">
    <source>
        <dbReference type="PROSITE" id="PS51192"/>
    </source>
</evidence>
<proteinExistence type="inferred from homology"/>
<dbReference type="PANTHER" id="PTHR47959">
    <property type="entry name" value="ATP-DEPENDENT RNA HELICASE RHLE-RELATED"/>
    <property type="match status" value="1"/>
</dbReference>
<dbReference type="OMA" id="LHHVEEI"/>
<feature type="domain" description="Helicase C-terminal" evidence="9">
    <location>
        <begin position="246"/>
        <end position="385"/>
    </location>
</feature>
<dbReference type="InterPro" id="IPR050079">
    <property type="entry name" value="DEAD_box_RNA_helicase"/>
</dbReference>
<evidence type="ECO:0000256" key="4">
    <source>
        <dbReference type="ARBA" id="ARBA00022806"/>
    </source>
</evidence>
<dbReference type="PROSITE" id="PS51194">
    <property type="entry name" value="HELICASE_CTER"/>
    <property type="match status" value="1"/>
</dbReference>
<feature type="non-terminal residue" evidence="11">
    <location>
        <position position="1"/>
    </location>
</feature>
<dbReference type="GO" id="GO:0005524">
    <property type="term" value="F:ATP binding"/>
    <property type="evidence" value="ECO:0007669"/>
    <property type="project" value="UniProtKB-KW"/>
</dbReference>
<reference evidence="11 13" key="1">
    <citation type="journal article" date="2012" name="Nature">
        <title>Algal genomes reveal evolutionary mosaicism and the fate of nucleomorphs.</title>
        <authorList>
            <consortium name="DOE Joint Genome Institute"/>
            <person name="Curtis B.A."/>
            <person name="Tanifuji G."/>
            <person name="Burki F."/>
            <person name="Gruber A."/>
            <person name="Irimia M."/>
            <person name="Maruyama S."/>
            <person name="Arias M.C."/>
            <person name="Ball S.G."/>
            <person name="Gile G.H."/>
            <person name="Hirakawa Y."/>
            <person name="Hopkins J.F."/>
            <person name="Kuo A."/>
            <person name="Rensing S.A."/>
            <person name="Schmutz J."/>
            <person name="Symeonidi A."/>
            <person name="Elias M."/>
            <person name="Eveleigh R.J."/>
            <person name="Herman E.K."/>
            <person name="Klute M.J."/>
            <person name="Nakayama T."/>
            <person name="Obornik M."/>
            <person name="Reyes-Prieto A."/>
            <person name="Armbrust E.V."/>
            <person name="Aves S.J."/>
            <person name="Beiko R.G."/>
            <person name="Coutinho P."/>
            <person name="Dacks J.B."/>
            <person name="Durnford D.G."/>
            <person name="Fast N.M."/>
            <person name="Green B.R."/>
            <person name="Grisdale C.J."/>
            <person name="Hempel F."/>
            <person name="Henrissat B."/>
            <person name="Hoppner M.P."/>
            <person name="Ishida K."/>
            <person name="Kim E."/>
            <person name="Koreny L."/>
            <person name="Kroth P.G."/>
            <person name="Liu Y."/>
            <person name="Malik S.B."/>
            <person name="Maier U.G."/>
            <person name="McRose D."/>
            <person name="Mock T."/>
            <person name="Neilson J.A."/>
            <person name="Onodera N.T."/>
            <person name="Poole A.M."/>
            <person name="Pritham E.J."/>
            <person name="Richards T.A."/>
            <person name="Rocap G."/>
            <person name="Roy S.W."/>
            <person name="Sarai C."/>
            <person name="Schaack S."/>
            <person name="Shirato S."/>
            <person name="Slamovits C.H."/>
            <person name="Spencer D.F."/>
            <person name="Suzuki S."/>
            <person name="Worden A.Z."/>
            <person name="Zauner S."/>
            <person name="Barry K."/>
            <person name="Bell C."/>
            <person name="Bharti A.K."/>
            <person name="Crow J.A."/>
            <person name="Grimwood J."/>
            <person name="Kramer R."/>
            <person name="Lindquist E."/>
            <person name="Lucas S."/>
            <person name="Salamov A."/>
            <person name="McFadden G.I."/>
            <person name="Lane C.E."/>
            <person name="Keeling P.J."/>
            <person name="Gray M.W."/>
            <person name="Grigoriev I.V."/>
            <person name="Archibald J.M."/>
        </authorList>
    </citation>
    <scope>NUCLEOTIDE SEQUENCE</scope>
    <source>
        <strain evidence="11 13">CCMP2712</strain>
    </source>
</reference>
<dbReference type="OrthoDB" id="10261375at2759"/>
<dbReference type="InterPro" id="IPR000629">
    <property type="entry name" value="RNA-helicase_DEAD-box_CS"/>
</dbReference>
<dbReference type="GeneID" id="17299106"/>
<sequence>KKHRPGSFPALGIEDSIAKALMHAGYKFPTPVQRKSIPELLSGANVVMMARTGSGKTAAFLVPLIQRIRAISDSNWAQGKVIGIQGLVLVPTRELALQTFNFFKSYAKYTQLTACLIVGGEALEPQFAALATNPNVVIATPGRLLQLLNEVRTFSLKGVRVCVLDEADRLFETSLIQSERAVKKKPFRQMILVSATMPKELADFASADVQDHILIRLDTDTLMSESLKVGYFYVLDYEKLPGLAFLLSNILDTTGNTTLPCLIFCATRHSVELITQVLGHAGFQVGGLHGHADNEQRKILVEDFAKKRLQVLVVTDLAARGIDIPLLDYVINFDFPSTPKLFIHRCGRAGRAGMIGTVYSLITPEDLPHLIDANLVLGRKMRTTP</sequence>
<dbReference type="Pfam" id="PF00270">
    <property type="entry name" value="DEAD"/>
    <property type="match status" value="1"/>
</dbReference>
<dbReference type="CDD" id="cd18787">
    <property type="entry name" value="SF2_C_DEAD"/>
    <property type="match status" value="1"/>
</dbReference>
<evidence type="ECO:0000256" key="1">
    <source>
        <dbReference type="ARBA" id="ARBA00004229"/>
    </source>
</evidence>
<evidence type="ECO:0000259" key="9">
    <source>
        <dbReference type="PROSITE" id="PS51194"/>
    </source>
</evidence>
<keyword evidence="3 7" id="KW-0378">Hydrolase</keyword>
<protein>
    <submittedName>
        <fullName evidence="11 12">Uncharacterized protein</fullName>
    </submittedName>
</protein>
<feature type="domain" description="DEAD-box RNA helicase Q" evidence="10">
    <location>
        <begin position="6"/>
        <end position="34"/>
    </location>
</feature>
<keyword evidence="2 7" id="KW-0547">Nucleotide-binding</keyword>
<dbReference type="InterPro" id="IPR014014">
    <property type="entry name" value="RNA_helicase_DEAD_Q_motif"/>
</dbReference>
<evidence type="ECO:0000313" key="13">
    <source>
        <dbReference type="Proteomes" id="UP000011087"/>
    </source>
</evidence>
<dbReference type="PROSITE" id="PS51192">
    <property type="entry name" value="HELICASE_ATP_BIND_1"/>
    <property type="match status" value="1"/>
</dbReference>
<reference evidence="12" key="3">
    <citation type="submission" date="2016-03" db="UniProtKB">
        <authorList>
            <consortium name="EnsemblProtists"/>
        </authorList>
    </citation>
    <scope>IDENTIFICATION</scope>
</reference>
<comment type="subcellular location">
    <subcellularLocation>
        <location evidence="1">Plastid</location>
        <location evidence="1">Chloroplast</location>
    </subcellularLocation>
</comment>
<dbReference type="AlphaFoldDB" id="L1J2M5"/>